<feature type="non-terminal residue" evidence="1">
    <location>
        <position position="138"/>
    </location>
</feature>
<evidence type="ECO:0000313" key="2">
    <source>
        <dbReference type="Proteomes" id="UP000324800"/>
    </source>
</evidence>
<proteinExistence type="predicted"/>
<name>A0A5J4U8I8_9EUKA</name>
<comment type="caution">
    <text evidence="1">The sequence shown here is derived from an EMBL/GenBank/DDBJ whole genome shotgun (WGS) entry which is preliminary data.</text>
</comment>
<sequence>MGHFSPAALQRCMTCYNPPVIPEQQAARFYVIRRMAYVVVDSIQCWWILACESCLAYAASCRQKQFSVERTILFFDVSTNEAQSSFGVQSQSSLKSKQARAYLIALAHADIDINCNMSILQLKNISIKYSKGSIIKRQ</sequence>
<organism evidence="1 2">
    <name type="scientific">Streblomastix strix</name>
    <dbReference type="NCBI Taxonomy" id="222440"/>
    <lineage>
        <taxon>Eukaryota</taxon>
        <taxon>Metamonada</taxon>
        <taxon>Preaxostyla</taxon>
        <taxon>Oxymonadida</taxon>
        <taxon>Streblomastigidae</taxon>
        <taxon>Streblomastix</taxon>
    </lineage>
</organism>
<protein>
    <submittedName>
        <fullName evidence="1">Uncharacterized protein</fullName>
    </submittedName>
</protein>
<accession>A0A5J4U8I8</accession>
<dbReference type="AlphaFoldDB" id="A0A5J4U8I8"/>
<dbReference type="EMBL" id="SNRW01019068">
    <property type="protein sequence ID" value="KAA6366719.1"/>
    <property type="molecule type" value="Genomic_DNA"/>
</dbReference>
<evidence type="ECO:0000313" key="1">
    <source>
        <dbReference type="EMBL" id="KAA6366719.1"/>
    </source>
</evidence>
<dbReference type="Proteomes" id="UP000324800">
    <property type="component" value="Unassembled WGS sequence"/>
</dbReference>
<gene>
    <name evidence="1" type="ORF">EZS28_037754</name>
</gene>
<reference evidence="1 2" key="1">
    <citation type="submission" date="2019-03" db="EMBL/GenBank/DDBJ databases">
        <title>Single cell metagenomics reveals metabolic interactions within the superorganism composed of flagellate Streblomastix strix and complex community of Bacteroidetes bacteria on its surface.</title>
        <authorList>
            <person name="Treitli S.C."/>
            <person name="Kolisko M."/>
            <person name="Husnik F."/>
            <person name="Keeling P."/>
            <person name="Hampl V."/>
        </authorList>
    </citation>
    <scope>NUCLEOTIDE SEQUENCE [LARGE SCALE GENOMIC DNA]</scope>
    <source>
        <strain evidence="1">ST1C</strain>
    </source>
</reference>